<dbReference type="Pfam" id="PF00440">
    <property type="entry name" value="TetR_N"/>
    <property type="match status" value="1"/>
</dbReference>
<reference evidence="6 7" key="1">
    <citation type="submission" date="2018-05" db="EMBL/GenBank/DDBJ databases">
        <title>Rhodobacteraceae gen. nov., sp. nov. isolated from sea water.</title>
        <authorList>
            <person name="Ren Y."/>
        </authorList>
    </citation>
    <scope>NUCLEOTIDE SEQUENCE [LARGE SCALE GENOMIC DNA]</scope>
    <source>
        <strain evidence="6 7">TG-679</strain>
    </source>
</reference>
<proteinExistence type="predicted"/>
<evidence type="ECO:0000313" key="6">
    <source>
        <dbReference type="EMBL" id="PWR02471.1"/>
    </source>
</evidence>
<evidence type="ECO:0000256" key="1">
    <source>
        <dbReference type="ARBA" id="ARBA00023015"/>
    </source>
</evidence>
<dbReference type="InterPro" id="IPR036271">
    <property type="entry name" value="Tet_transcr_reg_TetR-rel_C_sf"/>
</dbReference>
<dbReference type="Gene3D" id="1.10.10.60">
    <property type="entry name" value="Homeodomain-like"/>
    <property type="match status" value="1"/>
</dbReference>
<dbReference type="Proteomes" id="UP000245680">
    <property type="component" value="Unassembled WGS sequence"/>
</dbReference>
<comment type="caution">
    <text evidence="6">The sequence shown here is derived from an EMBL/GenBank/DDBJ whole genome shotgun (WGS) entry which is preliminary data.</text>
</comment>
<evidence type="ECO:0000313" key="7">
    <source>
        <dbReference type="Proteomes" id="UP000245680"/>
    </source>
</evidence>
<dbReference type="OrthoDB" id="9779746at2"/>
<evidence type="ECO:0000256" key="4">
    <source>
        <dbReference type="PROSITE-ProRule" id="PRU00335"/>
    </source>
</evidence>
<dbReference type="InterPro" id="IPR001647">
    <property type="entry name" value="HTH_TetR"/>
</dbReference>
<dbReference type="PROSITE" id="PS50977">
    <property type="entry name" value="HTH_TETR_2"/>
    <property type="match status" value="1"/>
</dbReference>
<dbReference type="InterPro" id="IPR009057">
    <property type="entry name" value="Homeodomain-like_sf"/>
</dbReference>
<protein>
    <submittedName>
        <fullName evidence="6">TetR/AcrR family transcriptional regulator</fullName>
    </submittedName>
</protein>
<keyword evidence="1" id="KW-0805">Transcription regulation</keyword>
<dbReference type="SUPFAM" id="SSF46689">
    <property type="entry name" value="Homeodomain-like"/>
    <property type="match status" value="1"/>
</dbReference>
<evidence type="ECO:0000256" key="2">
    <source>
        <dbReference type="ARBA" id="ARBA00023125"/>
    </source>
</evidence>
<keyword evidence="3" id="KW-0804">Transcription</keyword>
<accession>A0A2V2LF13</accession>
<dbReference type="PANTHER" id="PTHR47506:SF1">
    <property type="entry name" value="HTH-TYPE TRANSCRIPTIONAL REGULATOR YJDC"/>
    <property type="match status" value="1"/>
</dbReference>
<dbReference type="GO" id="GO:0003677">
    <property type="term" value="F:DNA binding"/>
    <property type="evidence" value="ECO:0007669"/>
    <property type="project" value="UniProtKB-UniRule"/>
</dbReference>
<dbReference type="PANTHER" id="PTHR47506">
    <property type="entry name" value="TRANSCRIPTIONAL REGULATORY PROTEIN"/>
    <property type="match status" value="1"/>
</dbReference>
<sequence length="201" mass="22055">MTDDNPKPVRGRPRTMNAEKVLDVAMTAYWQSDPADVSVNAICQLAGISKPSLYREFGSEDGLSRAVLDRYAEQVLSELFLILHRGTGLRGTLDALIDFASDDPRMETGCLFYKMRAGKHRLGQETLARVEEIDATGQAAYVAFLKAARDAGEWADGLSVEAGAKYLGEQIALAITQRASGEDPGRIREMLTLALSVFTRR</sequence>
<dbReference type="Gene3D" id="1.10.357.10">
    <property type="entry name" value="Tetracycline Repressor, domain 2"/>
    <property type="match status" value="1"/>
</dbReference>
<keyword evidence="7" id="KW-1185">Reference proteome</keyword>
<keyword evidence="2 4" id="KW-0238">DNA-binding</keyword>
<gene>
    <name evidence="6" type="ORF">DKT77_11550</name>
</gene>
<organism evidence="6 7">
    <name type="scientific">Meridianimarinicoccus roseus</name>
    <dbReference type="NCBI Taxonomy" id="2072018"/>
    <lineage>
        <taxon>Bacteria</taxon>
        <taxon>Pseudomonadati</taxon>
        <taxon>Pseudomonadota</taxon>
        <taxon>Alphaproteobacteria</taxon>
        <taxon>Rhodobacterales</taxon>
        <taxon>Paracoccaceae</taxon>
        <taxon>Meridianimarinicoccus</taxon>
    </lineage>
</organism>
<dbReference type="EMBL" id="QGKU01000035">
    <property type="protein sequence ID" value="PWR02471.1"/>
    <property type="molecule type" value="Genomic_DNA"/>
</dbReference>
<name>A0A2V2LF13_9RHOB</name>
<feature type="domain" description="HTH tetR-type" evidence="5">
    <location>
        <begin position="15"/>
        <end position="75"/>
    </location>
</feature>
<evidence type="ECO:0000259" key="5">
    <source>
        <dbReference type="PROSITE" id="PS50977"/>
    </source>
</evidence>
<feature type="DNA-binding region" description="H-T-H motif" evidence="4">
    <location>
        <begin position="38"/>
        <end position="57"/>
    </location>
</feature>
<dbReference type="AlphaFoldDB" id="A0A2V2LF13"/>
<dbReference type="SUPFAM" id="SSF48498">
    <property type="entry name" value="Tetracyclin repressor-like, C-terminal domain"/>
    <property type="match status" value="1"/>
</dbReference>
<evidence type="ECO:0000256" key="3">
    <source>
        <dbReference type="ARBA" id="ARBA00023163"/>
    </source>
</evidence>